<reference evidence="9" key="4">
    <citation type="submission" date="2025-08" db="UniProtKB">
        <authorList>
            <consortium name="Ensembl"/>
        </authorList>
    </citation>
    <scope>IDENTIFICATION</scope>
</reference>
<dbReference type="GeneTree" id="ENSGT01150000287172"/>
<reference evidence="10" key="3">
    <citation type="journal article" date="2014" name="Nature">
        <title>Elephant shark genome provides unique insights into gnathostome evolution.</title>
        <authorList>
            <consortium name="International Elephant Shark Genome Sequencing Consortium"/>
            <person name="Venkatesh B."/>
            <person name="Lee A.P."/>
            <person name="Ravi V."/>
            <person name="Maurya A.K."/>
            <person name="Lian M.M."/>
            <person name="Swann J.B."/>
            <person name="Ohta Y."/>
            <person name="Flajnik M.F."/>
            <person name="Sutoh Y."/>
            <person name="Kasahara M."/>
            <person name="Hoon S."/>
            <person name="Gangu V."/>
            <person name="Roy S.W."/>
            <person name="Irimia M."/>
            <person name="Korzh V."/>
            <person name="Kondrychyn I."/>
            <person name="Lim Z.W."/>
            <person name="Tay B.H."/>
            <person name="Tohari S."/>
            <person name="Kong K.W."/>
            <person name="Ho S."/>
            <person name="Lorente-Galdos B."/>
            <person name="Quilez J."/>
            <person name="Marques-Bonet T."/>
            <person name="Raney B.J."/>
            <person name="Ingham P.W."/>
            <person name="Tay A."/>
            <person name="Hillier L.W."/>
            <person name="Minx P."/>
            <person name="Boehm T."/>
            <person name="Wilson R.K."/>
            <person name="Brenner S."/>
            <person name="Warren W.C."/>
        </authorList>
    </citation>
    <scope>NUCLEOTIDE SEQUENCE [LARGE SCALE GENOMIC DNA]</scope>
</reference>
<evidence type="ECO:0000256" key="6">
    <source>
        <dbReference type="ARBA" id="ARBA00023157"/>
    </source>
</evidence>
<dbReference type="STRING" id="7868.ENSCMIP00000004036"/>
<dbReference type="Proteomes" id="UP000314986">
    <property type="component" value="Unassembled WGS sequence"/>
</dbReference>
<evidence type="ECO:0000256" key="7">
    <source>
        <dbReference type="ARBA" id="ARBA00023180"/>
    </source>
</evidence>
<dbReference type="SUPFAM" id="SSF48726">
    <property type="entry name" value="Immunoglobulin"/>
    <property type="match status" value="1"/>
</dbReference>
<feature type="domain" description="Ig-like" evidence="8">
    <location>
        <begin position="10"/>
        <end position="90"/>
    </location>
</feature>
<name>A0A4W3GKZ4_CALMI</name>
<keyword evidence="6" id="KW-1015">Disulfide bond</keyword>
<evidence type="ECO:0000256" key="1">
    <source>
        <dbReference type="ARBA" id="ARBA00004236"/>
    </source>
</evidence>
<dbReference type="InterPro" id="IPR052051">
    <property type="entry name" value="TCR_complex_component"/>
</dbReference>
<reference evidence="9" key="5">
    <citation type="submission" date="2025-09" db="UniProtKB">
        <authorList>
            <consortium name="Ensembl"/>
        </authorList>
    </citation>
    <scope>IDENTIFICATION</scope>
</reference>
<evidence type="ECO:0000256" key="2">
    <source>
        <dbReference type="ARBA" id="ARBA00022475"/>
    </source>
</evidence>
<keyword evidence="5" id="KW-0472">Membrane</keyword>
<dbReference type="InterPro" id="IPR007110">
    <property type="entry name" value="Ig-like_dom"/>
</dbReference>
<protein>
    <recommendedName>
        <fullName evidence="8">Ig-like domain-containing protein</fullName>
    </recommendedName>
</protein>
<reference evidence="10" key="1">
    <citation type="journal article" date="2006" name="Science">
        <title>Ancient noncoding elements conserved in the human genome.</title>
        <authorList>
            <person name="Venkatesh B."/>
            <person name="Kirkness E.F."/>
            <person name="Loh Y.H."/>
            <person name="Halpern A.L."/>
            <person name="Lee A.P."/>
            <person name="Johnson J."/>
            <person name="Dandona N."/>
            <person name="Viswanathan L.D."/>
            <person name="Tay A."/>
            <person name="Venter J.C."/>
            <person name="Strausberg R.L."/>
            <person name="Brenner S."/>
        </authorList>
    </citation>
    <scope>NUCLEOTIDE SEQUENCE [LARGE SCALE GENOMIC DNA]</scope>
</reference>
<keyword evidence="2" id="KW-1003">Cell membrane</keyword>
<dbReference type="InterPro" id="IPR013106">
    <property type="entry name" value="Ig_V-set"/>
</dbReference>
<dbReference type="Gene3D" id="2.60.40.10">
    <property type="entry name" value="Immunoglobulins"/>
    <property type="match status" value="1"/>
</dbReference>
<sequence>EIKSLNIKQEGGTVSLSCSYTTSSNYAALYWYRHHPGLGPQYILYRHTYGVDNTADYAKGRFTSHLDKNQEQTTLIILSVIVNDSATYCCGLRSDAQCCKAVTSLYTNPTNLQAQCYPKQLCFRWFYI</sequence>
<evidence type="ECO:0000256" key="4">
    <source>
        <dbReference type="ARBA" id="ARBA00022859"/>
    </source>
</evidence>
<evidence type="ECO:0000256" key="3">
    <source>
        <dbReference type="ARBA" id="ARBA00022729"/>
    </source>
</evidence>
<dbReference type="InterPro" id="IPR013783">
    <property type="entry name" value="Ig-like_fold"/>
</dbReference>
<dbReference type="GO" id="GO:0009617">
    <property type="term" value="P:response to bacterium"/>
    <property type="evidence" value="ECO:0007669"/>
    <property type="project" value="TreeGrafter"/>
</dbReference>
<reference evidence="10" key="2">
    <citation type="journal article" date="2007" name="PLoS Biol.">
        <title>Survey sequencing and comparative analysis of the elephant shark (Callorhinchus milii) genome.</title>
        <authorList>
            <person name="Venkatesh B."/>
            <person name="Kirkness E.F."/>
            <person name="Loh Y.H."/>
            <person name="Halpern A.L."/>
            <person name="Lee A.P."/>
            <person name="Johnson J."/>
            <person name="Dandona N."/>
            <person name="Viswanathan L.D."/>
            <person name="Tay A."/>
            <person name="Venter J.C."/>
            <person name="Strausberg R.L."/>
            <person name="Brenner S."/>
        </authorList>
    </citation>
    <scope>NUCLEOTIDE SEQUENCE [LARGE SCALE GENOMIC DNA]</scope>
</reference>
<dbReference type="Ensembl" id="ENSCMIT00000004188.1">
    <property type="protein sequence ID" value="ENSCMIP00000004036.1"/>
    <property type="gene ID" value="ENSCMIG00000002418.1"/>
</dbReference>
<dbReference type="InterPro" id="IPR003599">
    <property type="entry name" value="Ig_sub"/>
</dbReference>
<dbReference type="Pfam" id="PF07686">
    <property type="entry name" value="V-set"/>
    <property type="match status" value="1"/>
</dbReference>
<dbReference type="InterPro" id="IPR036179">
    <property type="entry name" value="Ig-like_dom_sf"/>
</dbReference>
<dbReference type="PROSITE" id="PS50835">
    <property type="entry name" value="IG_LIKE"/>
    <property type="match status" value="1"/>
</dbReference>
<dbReference type="GO" id="GO:0005886">
    <property type="term" value="C:plasma membrane"/>
    <property type="evidence" value="ECO:0007669"/>
    <property type="project" value="UniProtKB-SubCell"/>
</dbReference>
<evidence type="ECO:0000256" key="5">
    <source>
        <dbReference type="ARBA" id="ARBA00023136"/>
    </source>
</evidence>
<accession>A0A4W3GKZ4</accession>
<keyword evidence="7" id="KW-0325">Glycoprotein</keyword>
<keyword evidence="4" id="KW-0391">Immunity</keyword>
<dbReference type="SMART" id="SM00409">
    <property type="entry name" value="IG"/>
    <property type="match status" value="1"/>
</dbReference>
<organism evidence="9 10">
    <name type="scientific">Callorhinchus milii</name>
    <name type="common">Ghost shark</name>
    <dbReference type="NCBI Taxonomy" id="7868"/>
    <lineage>
        <taxon>Eukaryota</taxon>
        <taxon>Metazoa</taxon>
        <taxon>Chordata</taxon>
        <taxon>Craniata</taxon>
        <taxon>Vertebrata</taxon>
        <taxon>Chondrichthyes</taxon>
        <taxon>Holocephali</taxon>
        <taxon>Chimaeriformes</taxon>
        <taxon>Callorhinchidae</taxon>
        <taxon>Callorhinchus</taxon>
    </lineage>
</organism>
<comment type="subcellular location">
    <subcellularLocation>
        <location evidence="1">Cell membrane</location>
    </subcellularLocation>
</comment>
<evidence type="ECO:0000313" key="10">
    <source>
        <dbReference type="Proteomes" id="UP000314986"/>
    </source>
</evidence>
<dbReference type="InParanoid" id="A0A4W3GKZ4"/>
<keyword evidence="10" id="KW-1185">Reference proteome</keyword>
<dbReference type="SMART" id="SM00406">
    <property type="entry name" value="IGv"/>
    <property type="match status" value="1"/>
</dbReference>
<evidence type="ECO:0000259" key="8">
    <source>
        <dbReference type="PROSITE" id="PS50835"/>
    </source>
</evidence>
<dbReference type="GO" id="GO:0002376">
    <property type="term" value="P:immune system process"/>
    <property type="evidence" value="ECO:0007669"/>
    <property type="project" value="UniProtKB-KW"/>
</dbReference>
<proteinExistence type="predicted"/>
<keyword evidence="3" id="KW-0732">Signal</keyword>
<evidence type="ECO:0000313" key="9">
    <source>
        <dbReference type="Ensembl" id="ENSCMIP00000004036.1"/>
    </source>
</evidence>
<dbReference type="AlphaFoldDB" id="A0A4W3GKZ4"/>
<dbReference type="PANTHER" id="PTHR19433">
    <property type="entry name" value="T-CELL RECEPTOR ALPHA CHAIN V REGION-RELATED"/>
    <property type="match status" value="1"/>
</dbReference>